<feature type="domain" description="Aprataxin C2HE/C2H2/C2HC zinc finger" evidence="2">
    <location>
        <begin position="430"/>
        <end position="485"/>
    </location>
</feature>
<dbReference type="Pfam" id="PF16278">
    <property type="entry name" value="zf-C2HE"/>
    <property type="match status" value="1"/>
</dbReference>
<dbReference type="GO" id="GO:0000012">
    <property type="term" value="P:single strand break repair"/>
    <property type="evidence" value="ECO:0007669"/>
    <property type="project" value="TreeGrafter"/>
</dbReference>
<accession>W7TK61</accession>
<sequence length="498" mass="55075">MKRATDKDVQSSVGDRATAKRSCALTNGAAANDREPAVVTLAIPNFGPAERVNASLQILTTSVANFLDSKFIVRLNESVGVLKPSKFVLELVVVKEAPDGDAAKLAARAGYVTRAMTCTITKPRQRLHQGEIGALTEETRGSGYPQVIAVPCSRSFLPTDHPVAMETFKNAGPQLTNTARLLFHKAEPGLVYPIKLTKSSALCVQQGVEYVLLAMPPCQALASVLPDDWSNSLQCTYETLIRVFLEQLVGKVTLPQVLPQKMDSKTEGNSTTAPPSLDKREEDHVESPHIPVYQHPGQPLQGGGWHGALIRYLDHTPELRHFIFYETSEWMAIYDGYPKAKVHLLLIPKPEFLTINSVTELSHDKHNKQISRLHSAARCIATKLEKDTNGLRLRMGYHSLPSLRPLHIHIVSQDFDSPALKTKRHWNSFTTPFFLDLLQVETALQIHGKVTVRHEDAEALLKLSLRCHACGAVQKTIPDLKQHVKGCESMNINSSESH</sequence>
<dbReference type="AlphaFoldDB" id="W7TK61"/>
<dbReference type="GO" id="GO:0030983">
    <property type="term" value="F:mismatched DNA binding"/>
    <property type="evidence" value="ECO:0007669"/>
    <property type="project" value="TreeGrafter"/>
</dbReference>
<dbReference type="GO" id="GO:0003697">
    <property type="term" value="F:single-stranded DNA binding"/>
    <property type="evidence" value="ECO:0007669"/>
    <property type="project" value="TreeGrafter"/>
</dbReference>
<evidence type="ECO:0000259" key="2">
    <source>
        <dbReference type="Pfam" id="PF16278"/>
    </source>
</evidence>
<feature type="compositionally biased region" description="Basic and acidic residues" evidence="1">
    <location>
        <begin position="277"/>
        <end position="287"/>
    </location>
</feature>
<dbReference type="PANTHER" id="PTHR12486">
    <property type="entry name" value="APRATAXIN-RELATED"/>
    <property type="match status" value="1"/>
</dbReference>
<evidence type="ECO:0000256" key="1">
    <source>
        <dbReference type="SAM" id="MobiDB-lite"/>
    </source>
</evidence>
<gene>
    <name evidence="3" type="ORF">Naga_100107g6</name>
</gene>
<dbReference type="PANTHER" id="PTHR12486:SF4">
    <property type="entry name" value="APRATAXIN"/>
    <property type="match status" value="1"/>
</dbReference>
<evidence type="ECO:0000313" key="3">
    <source>
        <dbReference type="EMBL" id="EWM27445.1"/>
    </source>
</evidence>
<dbReference type="Pfam" id="PF11969">
    <property type="entry name" value="DcpS_C"/>
    <property type="match status" value="1"/>
</dbReference>
<dbReference type="SUPFAM" id="SSF54197">
    <property type="entry name" value="HIT-like"/>
    <property type="match status" value="1"/>
</dbReference>
<dbReference type="EMBL" id="AZIL01000442">
    <property type="protein sequence ID" value="EWM27445.1"/>
    <property type="molecule type" value="Genomic_DNA"/>
</dbReference>
<dbReference type="Gene3D" id="3.30.428.10">
    <property type="entry name" value="HIT-like"/>
    <property type="match status" value="1"/>
</dbReference>
<dbReference type="GO" id="GO:0005634">
    <property type="term" value="C:nucleus"/>
    <property type="evidence" value="ECO:0007669"/>
    <property type="project" value="TreeGrafter"/>
</dbReference>
<dbReference type="GO" id="GO:1990165">
    <property type="term" value="F:single-strand break-containing DNA binding"/>
    <property type="evidence" value="ECO:0007669"/>
    <property type="project" value="TreeGrafter"/>
</dbReference>
<keyword evidence="4" id="KW-1185">Reference proteome</keyword>
<dbReference type="GO" id="GO:0033699">
    <property type="term" value="F:DNA 5'-adenosine monophosphate hydrolase activity"/>
    <property type="evidence" value="ECO:0007669"/>
    <property type="project" value="TreeGrafter"/>
</dbReference>
<dbReference type="GO" id="GO:0003725">
    <property type="term" value="F:double-stranded RNA binding"/>
    <property type="evidence" value="ECO:0007669"/>
    <property type="project" value="TreeGrafter"/>
</dbReference>
<organism evidence="3 4">
    <name type="scientific">Nannochloropsis gaditana</name>
    <dbReference type="NCBI Taxonomy" id="72520"/>
    <lineage>
        <taxon>Eukaryota</taxon>
        <taxon>Sar</taxon>
        <taxon>Stramenopiles</taxon>
        <taxon>Ochrophyta</taxon>
        <taxon>Eustigmatophyceae</taxon>
        <taxon>Eustigmatales</taxon>
        <taxon>Monodopsidaceae</taxon>
        <taxon>Nannochloropsis</taxon>
    </lineage>
</organism>
<dbReference type="InterPro" id="IPR032566">
    <property type="entry name" value="Znf-C2HE"/>
</dbReference>
<reference evidence="3 4" key="1">
    <citation type="journal article" date="2014" name="Mol. Plant">
        <title>Chromosome Scale Genome Assembly and Transcriptome Profiling of Nannochloropsis gaditana in Nitrogen Depletion.</title>
        <authorList>
            <person name="Corteggiani Carpinelli E."/>
            <person name="Telatin A."/>
            <person name="Vitulo N."/>
            <person name="Forcato C."/>
            <person name="D'Angelo M."/>
            <person name="Schiavon R."/>
            <person name="Vezzi A."/>
            <person name="Giacometti G.M."/>
            <person name="Morosinotto T."/>
            <person name="Valle G."/>
        </authorList>
    </citation>
    <scope>NUCLEOTIDE SEQUENCE [LARGE SCALE GENOMIC DNA]</scope>
    <source>
        <strain evidence="3 4">B-31</strain>
    </source>
</reference>
<proteinExistence type="predicted"/>
<feature type="region of interest" description="Disordered" evidence="1">
    <location>
        <begin position="260"/>
        <end position="293"/>
    </location>
</feature>
<dbReference type="OrthoDB" id="3512845at2759"/>
<dbReference type="Proteomes" id="UP000019335">
    <property type="component" value="Chromosome 6"/>
</dbReference>
<name>W7TK61_9STRA</name>
<dbReference type="InterPro" id="IPR036265">
    <property type="entry name" value="HIT-like_sf"/>
</dbReference>
<comment type="caution">
    <text evidence="3">The sequence shown here is derived from an EMBL/GenBank/DDBJ whole genome shotgun (WGS) entry which is preliminary data.</text>
</comment>
<evidence type="ECO:0000313" key="4">
    <source>
        <dbReference type="Proteomes" id="UP000019335"/>
    </source>
</evidence>
<protein>
    <submittedName>
        <fullName evidence="3">Basic helix-loop-helix family protein</fullName>
    </submittedName>
</protein>